<evidence type="ECO:0000256" key="2">
    <source>
        <dbReference type="ARBA" id="ARBA00004241"/>
    </source>
</evidence>
<dbReference type="PIRSF" id="PIRSF029928">
    <property type="entry name" value="Late_competence_ComGC"/>
    <property type="match status" value="1"/>
</dbReference>
<dbReference type="Proteomes" id="UP000255213">
    <property type="component" value="Unassembled WGS sequence"/>
</dbReference>
<evidence type="ECO:0000256" key="10">
    <source>
        <dbReference type="SAM" id="Phobius"/>
    </source>
</evidence>
<sequence length="104" mass="11499">MEKLKKISVRAFTLIEMLLVLFVISVLLLLFIPNLSKQKESVRQAGNAAVVRVVEGQAELYELETGGAASLSKLVETGAITEAQAKAYNEYYEKHTDKSRTVTP</sequence>
<dbReference type="GO" id="GO:0009986">
    <property type="term" value="C:cell surface"/>
    <property type="evidence" value="ECO:0007669"/>
    <property type="project" value="UniProtKB-SubCell"/>
</dbReference>
<comment type="subcellular location">
    <subcellularLocation>
        <location evidence="1">Cell membrane</location>
        <topology evidence="1">Single-pass membrane protein</topology>
    </subcellularLocation>
    <subcellularLocation>
        <location evidence="2">Cell surface</location>
    </subcellularLocation>
</comment>
<name>A0A1Q8EF17_STRAI</name>
<dbReference type="InterPro" id="IPR016940">
    <property type="entry name" value="ComGC"/>
</dbReference>
<organism evidence="11 14">
    <name type="scientific">Streptococcus acidominimus</name>
    <dbReference type="NCBI Taxonomy" id="1326"/>
    <lineage>
        <taxon>Bacteria</taxon>
        <taxon>Bacillati</taxon>
        <taxon>Bacillota</taxon>
        <taxon>Bacilli</taxon>
        <taxon>Lactobacillales</taxon>
        <taxon>Streptococcaceae</taxon>
        <taxon>Streptococcus</taxon>
    </lineage>
</organism>
<dbReference type="GO" id="GO:0005886">
    <property type="term" value="C:plasma membrane"/>
    <property type="evidence" value="ECO:0007669"/>
    <property type="project" value="UniProtKB-SubCell"/>
</dbReference>
<comment type="similarity">
    <text evidence="9">Belongs to the ComGC family.</text>
</comment>
<dbReference type="EMBL" id="UHEN01000001">
    <property type="protein sequence ID" value="SUN06279.1"/>
    <property type="molecule type" value="Genomic_DNA"/>
</dbReference>
<feature type="transmembrane region" description="Helical" evidence="10">
    <location>
        <begin position="12"/>
        <end position="32"/>
    </location>
</feature>
<dbReference type="InterPro" id="IPR000983">
    <property type="entry name" value="Bac_GSPG_pilin"/>
</dbReference>
<keyword evidence="14" id="KW-1185">Reference proteome</keyword>
<dbReference type="RefSeq" id="WP_075098564.1">
    <property type="nucleotide sequence ID" value="NZ_CAKOCW010000019.1"/>
</dbReference>
<dbReference type="GO" id="GO:0030420">
    <property type="term" value="P:establishment of competence for transformation"/>
    <property type="evidence" value="ECO:0007669"/>
    <property type="project" value="UniProtKB-KW"/>
</dbReference>
<dbReference type="Gene3D" id="3.30.700.10">
    <property type="entry name" value="Glycoprotein, Type 4 Pilin"/>
    <property type="match status" value="1"/>
</dbReference>
<reference evidence="11" key="1">
    <citation type="submission" date="2016-12" db="EMBL/GenBank/DDBJ databases">
        <authorList>
            <person name="Song W.-J."/>
            <person name="Kurnit D.M."/>
        </authorList>
    </citation>
    <scope>NUCLEOTIDE SEQUENCE [LARGE SCALE GENOMIC DNA]</scope>
    <source>
        <strain evidence="11">ATCC 51725</strain>
    </source>
</reference>
<reference evidence="14" key="2">
    <citation type="submission" date="2016-12" db="EMBL/GenBank/DDBJ databases">
        <authorList>
            <person name="Gulvik C.A."/>
        </authorList>
    </citation>
    <scope>NUCLEOTIDE SEQUENCE [LARGE SCALE GENOMIC DNA]</scope>
    <source>
        <strain evidence="14">ATCC 51725</strain>
    </source>
</reference>
<reference evidence="12 15" key="3">
    <citation type="submission" date="2018-06" db="EMBL/GenBank/DDBJ databases">
        <authorList>
            <consortium name="Pathogen Informatics"/>
            <person name="Doyle S."/>
        </authorList>
    </citation>
    <scope>NUCLEOTIDE SEQUENCE [LARGE SCALE GENOMIC DNA]</scope>
    <source>
        <strain evidence="12 15">NCTC12957</strain>
    </source>
</reference>
<keyword evidence="5 10" id="KW-0812">Transmembrane</keyword>
<evidence type="ECO:0000313" key="11">
    <source>
        <dbReference type="EMBL" id="OLF50399.1"/>
    </source>
</evidence>
<evidence type="ECO:0000256" key="7">
    <source>
        <dbReference type="ARBA" id="ARBA00023136"/>
    </source>
</evidence>
<dbReference type="NCBIfam" id="NF040999">
    <property type="entry name" value="pilin_ComGC"/>
    <property type="match status" value="1"/>
</dbReference>
<reference evidence="13 16" key="4">
    <citation type="submission" date="2019-03" db="EMBL/GenBank/DDBJ databases">
        <title>Diversity of the mouse oral microbiome.</title>
        <authorList>
            <person name="Joseph S."/>
            <person name="Aduse-Opoku J."/>
            <person name="Curtis M."/>
            <person name="Wade W."/>
            <person name="Hashim A."/>
        </authorList>
    </citation>
    <scope>NUCLEOTIDE SEQUENCE [LARGE SCALE GENOMIC DNA]</scope>
    <source>
        <strain evidence="13 16">HT4</strain>
    </source>
</reference>
<evidence type="ECO:0000256" key="3">
    <source>
        <dbReference type="ARBA" id="ARBA00022475"/>
    </source>
</evidence>
<evidence type="ECO:0000256" key="9">
    <source>
        <dbReference type="ARBA" id="ARBA00043982"/>
    </source>
</evidence>
<dbReference type="EMBL" id="SPQA01000005">
    <property type="protein sequence ID" value="TFU31413.1"/>
    <property type="molecule type" value="Genomic_DNA"/>
</dbReference>
<evidence type="ECO:0000256" key="1">
    <source>
        <dbReference type="ARBA" id="ARBA00004162"/>
    </source>
</evidence>
<evidence type="ECO:0000256" key="6">
    <source>
        <dbReference type="ARBA" id="ARBA00022989"/>
    </source>
</evidence>
<gene>
    <name evidence="11" type="ORF">BU200_01975</name>
    <name evidence="13" type="ORF">E4U01_02585</name>
    <name evidence="12" type="ORF">NCTC12957_00557</name>
</gene>
<dbReference type="OrthoDB" id="2232493at2"/>
<keyword evidence="4" id="KW-0488">Methylation</keyword>
<evidence type="ECO:0000256" key="4">
    <source>
        <dbReference type="ARBA" id="ARBA00022481"/>
    </source>
</evidence>
<keyword evidence="6 10" id="KW-1133">Transmembrane helix</keyword>
<evidence type="ECO:0000313" key="12">
    <source>
        <dbReference type="EMBL" id="SUN06279.1"/>
    </source>
</evidence>
<evidence type="ECO:0000313" key="14">
    <source>
        <dbReference type="Proteomes" id="UP000186437"/>
    </source>
</evidence>
<dbReference type="PRINTS" id="PR00813">
    <property type="entry name" value="BCTERIALGSPG"/>
</dbReference>
<keyword evidence="7 10" id="KW-0472">Membrane</keyword>
<dbReference type="NCBIfam" id="TIGR02532">
    <property type="entry name" value="IV_pilin_GFxxxE"/>
    <property type="match status" value="1"/>
</dbReference>
<dbReference type="AlphaFoldDB" id="A0A1Q8EF17"/>
<protein>
    <submittedName>
        <fullName evidence="11 12">Competence protein</fullName>
    </submittedName>
    <submittedName>
        <fullName evidence="13">Prepilin-type N-terminal cleavage/methylation domain-containing protein</fullName>
    </submittedName>
</protein>
<dbReference type="GO" id="GO:0015627">
    <property type="term" value="C:type II protein secretion system complex"/>
    <property type="evidence" value="ECO:0007669"/>
    <property type="project" value="InterPro"/>
</dbReference>
<keyword evidence="8" id="KW-0178">Competence</keyword>
<dbReference type="Proteomes" id="UP000297747">
    <property type="component" value="Unassembled WGS sequence"/>
</dbReference>
<dbReference type="Proteomes" id="UP000186437">
    <property type="component" value="Unassembled WGS sequence"/>
</dbReference>
<dbReference type="GO" id="GO:0015628">
    <property type="term" value="P:protein secretion by the type II secretion system"/>
    <property type="evidence" value="ECO:0007669"/>
    <property type="project" value="InterPro"/>
</dbReference>
<keyword evidence="3" id="KW-1003">Cell membrane</keyword>
<evidence type="ECO:0000313" key="13">
    <source>
        <dbReference type="EMBL" id="TFU31413.1"/>
    </source>
</evidence>
<dbReference type="InterPro" id="IPR045584">
    <property type="entry name" value="Pilin-like"/>
</dbReference>
<evidence type="ECO:0000313" key="16">
    <source>
        <dbReference type="Proteomes" id="UP000297747"/>
    </source>
</evidence>
<accession>A0A1Q8EF17</accession>
<proteinExistence type="inferred from homology"/>
<dbReference type="InterPro" id="IPR012902">
    <property type="entry name" value="N_methyl_site"/>
</dbReference>
<evidence type="ECO:0000256" key="5">
    <source>
        <dbReference type="ARBA" id="ARBA00022692"/>
    </source>
</evidence>
<dbReference type="EMBL" id="MSJL01000006">
    <property type="protein sequence ID" value="OLF50399.1"/>
    <property type="molecule type" value="Genomic_DNA"/>
</dbReference>
<evidence type="ECO:0000256" key="8">
    <source>
        <dbReference type="ARBA" id="ARBA00023287"/>
    </source>
</evidence>
<evidence type="ECO:0000313" key="15">
    <source>
        <dbReference type="Proteomes" id="UP000255213"/>
    </source>
</evidence>
<dbReference type="SUPFAM" id="SSF54523">
    <property type="entry name" value="Pili subunits"/>
    <property type="match status" value="1"/>
</dbReference>